<evidence type="ECO:0000313" key="13">
    <source>
        <dbReference type="Proteomes" id="UP000046393"/>
    </source>
</evidence>
<feature type="transmembrane region" description="Helical" evidence="11">
    <location>
        <begin position="145"/>
        <end position="164"/>
    </location>
</feature>
<dbReference type="Pfam" id="PF25993">
    <property type="entry name" value="zf-B_box_ZFPL1"/>
    <property type="match status" value="1"/>
</dbReference>
<dbReference type="Pfam" id="PF25998">
    <property type="entry name" value="U-box_ZFPL1"/>
    <property type="match status" value="1"/>
</dbReference>
<dbReference type="GO" id="GO:0005794">
    <property type="term" value="C:Golgi apparatus"/>
    <property type="evidence" value="ECO:0007669"/>
    <property type="project" value="TreeGrafter"/>
</dbReference>
<evidence type="ECO:0000256" key="3">
    <source>
        <dbReference type="ARBA" id="ARBA00013701"/>
    </source>
</evidence>
<keyword evidence="7 11" id="KW-0862">Zinc</keyword>
<evidence type="ECO:0000256" key="7">
    <source>
        <dbReference type="ARBA" id="ARBA00022833"/>
    </source>
</evidence>
<comment type="similarity">
    <text evidence="2 11">Belongs to the ZFPL1 family.</text>
</comment>
<dbReference type="GO" id="GO:0008270">
    <property type="term" value="F:zinc ion binding"/>
    <property type="evidence" value="ECO:0007669"/>
    <property type="project" value="UniProtKB-UniRule"/>
</dbReference>
<keyword evidence="13" id="KW-1185">Reference proteome</keyword>
<dbReference type="InterPro" id="IPR039043">
    <property type="entry name" value="ZFPL1"/>
</dbReference>
<evidence type="ECO:0000256" key="5">
    <source>
        <dbReference type="ARBA" id="ARBA00022723"/>
    </source>
</evidence>
<evidence type="ECO:0000256" key="11">
    <source>
        <dbReference type="RuleBase" id="RU369078"/>
    </source>
</evidence>
<keyword evidence="6 10" id="KW-0863">Zinc-finger</keyword>
<feature type="transmembrane region" description="Helical" evidence="11">
    <location>
        <begin position="192"/>
        <end position="214"/>
    </location>
</feature>
<evidence type="ECO:0000256" key="1">
    <source>
        <dbReference type="ARBA" id="ARBA00004167"/>
    </source>
</evidence>
<keyword evidence="4 11" id="KW-0812">Transmembrane</keyword>
<keyword evidence="8 11" id="KW-1133">Transmembrane helix</keyword>
<evidence type="ECO:0000256" key="10">
    <source>
        <dbReference type="PROSITE-ProRule" id="PRU00175"/>
    </source>
</evidence>
<evidence type="ECO:0000256" key="8">
    <source>
        <dbReference type="ARBA" id="ARBA00022989"/>
    </source>
</evidence>
<dbReference type="PROSITE" id="PS50089">
    <property type="entry name" value="ZF_RING_2"/>
    <property type="match status" value="1"/>
</dbReference>
<keyword evidence="9 11" id="KW-0472">Membrane</keyword>
<dbReference type="InterPro" id="IPR058731">
    <property type="entry name" value="Znf-B_box_ZFPL1-like"/>
</dbReference>
<comment type="subcellular location">
    <subcellularLocation>
        <location evidence="1 11">Membrane</location>
        <topology evidence="1 11">Single-pass membrane protein</topology>
    </subcellularLocation>
</comment>
<accession>A0A0N5AF78</accession>
<dbReference type="Gene3D" id="3.30.40.10">
    <property type="entry name" value="Zinc/RING finger domain, C3HC4 (zinc finger)"/>
    <property type="match status" value="1"/>
</dbReference>
<organism evidence="13 14">
    <name type="scientific">Syphacia muris</name>
    <dbReference type="NCBI Taxonomy" id="451379"/>
    <lineage>
        <taxon>Eukaryota</taxon>
        <taxon>Metazoa</taxon>
        <taxon>Ecdysozoa</taxon>
        <taxon>Nematoda</taxon>
        <taxon>Chromadorea</taxon>
        <taxon>Rhabditida</taxon>
        <taxon>Spirurina</taxon>
        <taxon>Oxyuridomorpha</taxon>
        <taxon>Oxyuroidea</taxon>
        <taxon>Oxyuridae</taxon>
        <taxon>Syphacia</taxon>
    </lineage>
</organism>
<evidence type="ECO:0000256" key="6">
    <source>
        <dbReference type="ARBA" id="ARBA00022771"/>
    </source>
</evidence>
<evidence type="ECO:0000256" key="2">
    <source>
        <dbReference type="ARBA" id="ARBA00005561"/>
    </source>
</evidence>
<comment type="caution">
    <text evidence="11">Lacks conserved residue(s) required for the propagation of feature annotation.</text>
</comment>
<evidence type="ECO:0000259" key="12">
    <source>
        <dbReference type="PROSITE" id="PS50089"/>
    </source>
</evidence>
<dbReference type="PANTHER" id="PTHR12981:SF0">
    <property type="entry name" value="ZINC FINGER PROTEIN-LIKE 1"/>
    <property type="match status" value="1"/>
</dbReference>
<dbReference type="InterPro" id="IPR001841">
    <property type="entry name" value="Znf_RING"/>
</dbReference>
<dbReference type="AlphaFoldDB" id="A0A0N5AF78"/>
<dbReference type="PANTHER" id="PTHR12981">
    <property type="entry name" value="ZINC FINGER PROTEIN-LIKE 1"/>
    <property type="match status" value="1"/>
</dbReference>
<proteinExistence type="inferred from homology"/>
<dbReference type="STRING" id="451379.A0A0N5AF78"/>
<dbReference type="InterPro" id="IPR058730">
    <property type="entry name" value="U-box_ZFPL1-like"/>
</dbReference>
<evidence type="ECO:0000256" key="9">
    <source>
        <dbReference type="ARBA" id="ARBA00023136"/>
    </source>
</evidence>
<dbReference type="InterPro" id="IPR013083">
    <property type="entry name" value="Znf_RING/FYVE/PHD"/>
</dbReference>
<evidence type="ECO:0000256" key="4">
    <source>
        <dbReference type="ARBA" id="ARBA00022692"/>
    </source>
</evidence>
<dbReference type="GO" id="GO:0016020">
    <property type="term" value="C:membrane"/>
    <property type="evidence" value="ECO:0007669"/>
    <property type="project" value="UniProtKB-SubCell"/>
</dbReference>
<dbReference type="SMART" id="SM00184">
    <property type="entry name" value="RING"/>
    <property type="match status" value="1"/>
</dbReference>
<sequence>MGLCKCPKKKVTNLFCFEHRVNVCEHCLIESHSKCVVQSYLSWLADSDYDPNCSFCSRPLADNEVIRLKCLHLFHWTCFDAWARSLPANTAPAGYKCPLCTEAIFPPINQTSPAIDLLRDKLKNCSWARAGLGLPLVNFFCPAVFLIYYFFVLSVCYSFFIVAWSKYDFNFSSRFGQKGRPLLDPYLRCKRALFIFIIVILITVTFFTILLRVVGTPADDDPAFDPLANPNVRVAAAHDDAQ</sequence>
<evidence type="ECO:0000313" key="14">
    <source>
        <dbReference type="WBParaSite" id="SMUV_0000291901-mRNA-1"/>
    </source>
</evidence>
<dbReference type="CDD" id="cd16487">
    <property type="entry name" value="mRING-H2-C3DHC3_ZFPL1"/>
    <property type="match status" value="1"/>
</dbReference>
<dbReference type="Proteomes" id="UP000046393">
    <property type="component" value="Unplaced"/>
</dbReference>
<name>A0A0N5AF78_9BILA</name>
<keyword evidence="5 11" id="KW-0479">Metal-binding</keyword>
<dbReference type="WBParaSite" id="SMUV_0000291901-mRNA-1">
    <property type="protein sequence ID" value="SMUV_0000291901-mRNA-1"/>
    <property type="gene ID" value="SMUV_0000291901"/>
</dbReference>
<feature type="domain" description="RING-type" evidence="12">
    <location>
        <begin position="53"/>
        <end position="101"/>
    </location>
</feature>
<protein>
    <recommendedName>
        <fullName evidence="3 11">Zinc finger protein-like 1 homolog</fullName>
    </recommendedName>
</protein>
<dbReference type="SUPFAM" id="SSF57850">
    <property type="entry name" value="RING/U-box"/>
    <property type="match status" value="1"/>
</dbReference>
<reference evidence="14" key="1">
    <citation type="submission" date="2017-02" db="UniProtKB">
        <authorList>
            <consortium name="WormBaseParasite"/>
        </authorList>
    </citation>
    <scope>IDENTIFICATION</scope>
</reference>